<feature type="compositionally biased region" description="Low complexity" evidence="1">
    <location>
        <begin position="495"/>
        <end position="508"/>
    </location>
</feature>
<evidence type="ECO:0000256" key="1">
    <source>
        <dbReference type="SAM" id="MobiDB-lite"/>
    </source>
</evidence>
<dbReference type="Proteomes" id="UP000799777">
    <property type="component" value="Unassembled WGS sequence"/>
</dbReference>
<sequence length="619" mass="67383">MIYDDPNINLKIARLEHSADATSRLLFANNIVQLLTALVEEGDLTPEAIRYAAMMLSIWTHEEAVDHSLLMESDELIITNDPGYDTVGRTTNKVSLKHVGVLGEHIIFDGEVKETCEEATETWLKMVFEPTDRMWNLSYSSFFFISFFDIIGTIFSYGQNLLFFIAVFALLGWLACELSDPLAPLSAPAAGPPAPPIPLASSPPRRIRRALARGGSTTSANPPRPAPTLLSPAAAPFATGQAYFPSWNGPKEGTFLDIEKEEYFGRMYRGFDPHLGWRWYAYPQGTHEARMKYLRENRDGNIPAQQVEPETQSPGVLSSPPLPLSVPVFARSPSPPPAPPAPAPSLLLPRQPSPLLRPAPAPMPVPTMVVPLAAPPSDVPGFMEQFAMQCALTFVPLPWPGLFLRDFAKQAANIRHYFPLHALPLAPASASAPASGPAPTSGPAPPTAQPTSRPVIAARPRLAVPTPAAQPPPLSSGSAVVQQPPLPAPTPAMQPPASGSSPPKASMPVPIEQQSTSLDDISLLKLDLPELGLTESRLFAWKMSLLVTAQESAAKQDSLTMASDYNAMAPRLKQGYHHFAPAVYEGTVQWRARVSQRPPYHHLEHVELVKSRIQDFEGW</sequence>
<comment type="caution">
    <text evidence="3">The sequence shown here is derived from an EMBL/GenBank/DDBJ whole genome shotgun (WGS) entry which is preliminary data.</text>
</comment>
<evidence type="ECO:0000256" key="2">
    <source>
        <dbReference type="SAM" id="Phobius"/>
    </source>
</evidence>
<evidence type="ECO:0000313" key="3">
    <source>
        <dbReference type="EMBL" id="KAF2032064.1"/>
    </source>
</evidence>
<gene>
    <name evidence="3" type="ORF">EK21DRAFT_110277</name>
</gene>
<keyword evidence="2" id="KW-1133">Transmembrane helix</keyword>
<protein>
    <submittedName>
        <fullName evidence="3">Uncharacterized protein</fullName>
    </submittedName>
</protein>
<organism evidence="3 4">
    <name type="scientific">Setomelanomma holmii</name>
    <dbReference type="NCBI Taxonomy" id="210430"/>
    <lineage>
        <taxon>Eukaryota</taxon>
        <taxon>Fungi</taxon>
        <taxon>Dikarya</taxon>
        <taxon>Ascomycota</taxon>
        <taxon>Pezizomycotina</taxon>
        <taxon>Dothideomycetes</taxon>
        <taxon>Pleosporomycetidae</taxon>
        <taxon>Pleosporales</taxon>
        <taxon>Pleosporineae</taxon>
        <taxon>Phaeosphaeriaceae</taxon>
        <taxon>Setomelanomma</taxon>
    </lineage>
</organism>
<evidence type="ECO:0000313" key="4">
    <source>
        <dbReference type="Proteomes" id="UP000799777"/>
    </source>
</evidence>
<feature type="compositionally biased region" description="Pro residues" evidence="1">
    <location>
        <begin position="333"/>
        <end position="343"/>
    </location>
</feature>
<feature type="transmembrane region" description="Helical" evidence="2">
    <location>
        <begin position="134"/>
        <end position="155"/>
    </location>
</feature>
<dbReference type="OrthoDB" id="10674598at2759"/>
<feature type="compositionally biased region" description="Pro residues" evidence="1">
    <location>
        <begin position="484"/>
        <end position="494"/>
    </location>
</feature>
<reference evidence="3" key="1">
    <citation type="journal article" date="2020" name="Stud. Mycol.">
        <title>101 Dothideomycetes genomes: a test case for predicting lifestyles and emergence of pathogens.</title>
        <authorList>
            <person name="Haridas S."/>
            <person name="Albert R."/>
            <person name="Binder M."/>
            <person name="Bloem J."/>
            <person name="Labutti K."/>
            <person name="Salamov A."/>
            <person name="Andreopoulos B."/>
            <person name="Baker S."/>
            <person name="Barry K."/>
            <person name="Bills G."/>
            <person name="Bluhm B."/>
            <person name="Cannon C."/>
            <person name="Castanera R."/>
            <person name="Culley D."/>
            <person name="Daum C."/>
            <person name="Ezra D."/>
            <person name="Gonzalez J."/>
            <person name="Henrissat B."/>
            <person name="Kuo A."/>
            <person name="Liang C."/>
            <person name="Lipzen A."/>
            <person name="Lutzoni F."/>
            <person name="Magnuson J."/>
            <person name="Mondo S."/>
            <person name="Nolan M."/>
            <person name="Ohm R."/>
            <person name="Pangilinan J."/>
            <person name="Park H.-J."/>
            <person name="Ramirez L."/>
            <person name="Alfaro M."/>
            <person name="Sun H."/>
            <person name="Tritt A."/>
            <person name="Yoshinaga Y."/>
            <person name="Zwiers L.-H."/>
            <person name="Turgeon B."/>
            <person name="Goodwin S."/>
            <person name="Spatafora J."/>
            <person name="Crous P."/>
            <person name="Grigoriev I."/>
        </authorList>
    </citation>
    <scope>NUCLEOTIDE SEQUENCE</scope>
    <source>
        <strain evidence="3">CBS 110217</strain>
    </source>
</reference>
<dbReference type="EMBL" id="ML978175">
    <property type="protein sequence ID" value="KAF2032064.1"/>
    <property type="molecule type" value="Genomic_DNA"/>
</dbReference>
<keyword evidence="2" id="KW-0472">Membrane</keyword>
<keyword evidence="4" id="KW-1185">Reference proteome</keyword>
<accession>A0A9P4HEA6</accession>
<keyword evidence="2" id="KW-0812">Transmembrane</keyword>
<dbReference type="AlphaFoldDB" id="A0A9P4HEA6"/>
<feature type="compositionally biased region" description="Low complexity" evidence="1">
    <location>
        <begin position="428"/>
        <end position="439"/>
    </location>
</feature>
<feature type="region of interest" description="Disordered" evidence="1">
    <location>
        <begin position="428"/>
        <end position="452"/>
    </location>
</feature>
<feature type="region of interest" description="Disordered" evidence="1">
    <location>
        <begin position="465"/>
        <end position="510"/>
    </location>
</feature>
<name>A0A9P4HEA6_9PLEO</name>
<proteinExistence type="predicted"/>
<feature type="region of interest" description="Disordered" evidence="1">
    <location>
        <begin position="328"/>
        <end position="359"/>
    </location>
</feature>